<dbReference type="Pfam" id="PF25973">
    <property type="entry name" value="BSH_CzcB"/>
    <property type="match status" value="1"/>
</dbReference>
<dbReference type="GO" id="GO:0015562">
    <property type="term" value="F:efflux transmembrane transporter activity"/>
    <property type="evidence" value="ECO:0007669"/>
    <property type="project" value="TreeGrafter"/>
</dbReference>
<evidence type="ECO:0000259" key="3">
    <source>
        <dbReference type="Pfam" id="PF25954"/>
    </source>
</evidence>
<reference evidence="5" key="1">
    <citation type="journal article" date="2014" name="Int. J. Syst. Evol. Microbiol.">
        <title>Complete genome sequence of Corynebacterium casei LMG S-19264T (=DSM 44701T), isolated from a smear-ripened cheese.</title>
        <authorList>
            <consortium name="US DOE Joint Genome Institute (JGI-PGF)"/>
            <person name="Walter F."/>
            <person name="Albersmeier A."/>
            <person name="Kalinowski J."/>
            <person name="Ruckert C."/>
        </authorList>
    </citation>
    <scope>NUCLEOTIDE SEQUENCE</scope>
    <source>
        <strain evidence="5">CGMCC 1.15763</strain>
    </source>
</reference>
<evidence type="ECO:0000313" key="6">
    <source>
        <dbReference type="Proteomes" id="UP000633278"/>
    </source>
</evidence>
<dbReference type="GO" id="GO:1990281">
    <property type="term" value="C:efflux pump complex"/>
    <property type="evidence" value="ECO:0007669"/>
    <property type="project" value="TreeGrafter"/>
</dbReference>
<organism evidence="5 6">
    <name type="scientific">Polaribacter pacificus</name>
    <dbReference type="NCBI Taxonomy" id="1775173"/>
    <lineage>
        <taxon>Bacteria</taxon>
        <taxon>Pseudomonadati</taxon>
        <taxon>Bacteroidota</taxon>
        <taxon>Flavobacteriia</taxon>
        <taxon>Flavobacteriales</taxon>
        <taxon>Flavobacteriaceae</taxon>
    </lineage>
</organism>
<feature type="domain" description="CzcB-like barrel-sandwich hybrid" evidence="4">
    <location>
        <begin position="101"/>
        <end position="215"/>
    </location>
</feature>
<reference evidence="5" key="2">
    <citation type="submission" date="2020-09" db="EMBL/GenBank/DDBJ databases">
        <authorList>
            <person name="Sun Q."/>
            <person name="Zhou Y."/>
        </authorList>
    </citation>
    <scope>NUCLEOTIDE SEQUENCE</scope>
    <source>
        <strain evidence="5">CGMCC 1.15763</strain>
    </source>
</reference>
<dbReference type="Gene3D" id="2.40.50.100">
    <property type="match status" value="1"/>
</dbReference>
<accession>A0A917MDB0</accession>
<evidence type="ECO:0000259" key="4">
    <source>
        <dbReference type="Pfam" id="PF25973"/>
    </source>
</evidence>
<dbReference type="Gene3D" id="2.40.420.20">
    <property type="match status" value="1"/>
</dbReference>
<dbReference type="PANTHER" id="PTHR30469">
    <property type="entry name" value="MULTIDRUG RESISTANCE PROTEIN MDTA"/>
    <property type="match status" value="1"/>
</dbReference>
<feature type="domain" description="CusB-like beta-barrel" evidence="3">
    <location>
        <begin position="234"/>
        <end position="305"/>
    </location>
</feature>
<name>A0A917MDB0_9FLAO</name>
<proteinExistence type="inferred from homology"/>
<evidence type="ECO:0000256" key="1">
    <source>
        <dbReference type="ARBA" id="ARBA00009477"/>
    </source>
</evidence>
<comment type="caution">
    <text evidence="5">The sequence shown here is derived from an EMBL/GenBank/DDBJ whole genome shotgun (WGS) entry which is preliminary data.</text>
</comment>
<keyword evidence="6" id="KW-1185">Reference proteome</keyword>
<protein>
    <submittedName>
        <fullName evidence="5">RND transporter</fullName>
    </submittedName>
</protein>
<dbReference type="EMBL" id="BMJW01000001">
    <property type="protein sequence ID" value="GGG94634.1"/>
    <property type="molecule type" value="Genomic_DNA"/>
</dbReference>
<dbReference type="InterPro" id="IPR058792">
    <property type="entry name" value="Beta-barrel_RND_2"/>
</dbReference>
<sequence>MRKIYLILVSTIVLAACESKKSSTVEAVISKGDLSEIRAKKTEIETRQQEILNQLDSLNFAISKLDTVKKLPLVTTLVTQNTVFDHYLELQGNVSTKQNILVYPEMAGILETVNVKEGRAVKKGDVLATINDGGLSQQLAQAETQLMLAKTTFERQQRLWDQKIGSEMQYLQAKTTYQSQENMVAQLKIQLSKTVIKAPFDGVIDNVFKEKGSVVSPGPGAEVFRIINLSKMYIEAEVPESYISNVTNGKSVEVYFPVLGKTVHTVVRQVSNFINPNNRSFKIEVAVPNKDNQIKPNLTAKLKINEYTNKSAILIPQSIISENANGEQYVYLVKNTNAKNEGTATRQIIKTGRTQGDIIEVIEGVGSNAQIIEEGARSVKEGQTVKVIKY</sequence>
<dbReference type="Gene3D" id="2.40.30.170">
    <property type="match status" value="1"/>
</dbReference>
<dbReference type="SUPFAM" id="SSF111369">
    <property type="entry name" value="HlyD-like secretion proteins"/>
    <property type="match status" value="1"/>
</dbReference>
<gene>
    <name evidence="5" type="ORF">GCM10011416_10030</name>
</gene>
<dbReference type="PROSITE" id="PS51257">
    <property type="entry name" value="PROKAR_LIPOPROTEIN"/>
    <property type="match status" value="1"/>
</dbReference>
<feature type="domain" description="CzcB-like alpha-helical hairpin" evidence="2">
    <location>
        <begin position="135"/>
        <end position="192"/>
    </location>
</feature>
<dbReference type="Proteomes" id="UP000633278">
    <property type="component" value="Unassembled WGS sequence"/>
</dbReference>
<dbReference type="RefSeq" id="WP_188598173.1">
    <property type="nucleotide sequence ID" value="NZ_BMJW01000001.1"/>
</dbReference>
<dbReference type="Pfam" id="PF25893">
    <property type="entry name" value="HH_CzcB"/>
    <property type="match status" value="1"/>
</dbReference>
<evidence type="ECO:0000313" key="5">
    <source>
        <dbReference type="EMBL" id="GGG94634.1"/>
    </source>
</evidence>
<dbReference type="InterPro" id="IPR006143">
    <property type="entry name" value="RND_pump_MFP"/>
</dbReference>
<dbReference type="InterPro" id="IPR058647">
    <property type="entry name" value="BSH_CzcB-like"/>
</dbReference>
<comment type="similarity">
    <text evidence="1">Belongs to the membrane fusion protein (MFP) (TC 8.A.1) family.</text>
</comment>
<dbReference type="InterPro" id="IPR058648">
    <property type="entry name" value="HH_CzcB-like"/>
</dbReference>
<dbReference type="Pfam" id="PF25954">
    <property type="entry name" value="Beta-barrel_RND_2"/>
    <property type="match status" value="1"/>
</dbReference>
<dbReference type="Gene3D" id="1.10.287.470">
    <property type="entry name" value="Helix hairpin bin"/>
    <property type="match status" value="1"/>
</dbReference>
<dbReference type="NCBIfam" id="TIGR01730">
    <property type="entry name" value="RND_mfp"/>
    <property type="match status" value="1"/>
</dbReference>
<evidence type="ECO:0000259" key="2">
    <source>
        <dbReference type="Pfam" id="PF25893"/>
    </source>
</evidence>
<dbReference type="AlphaFoldDB" id="A0A917MDB0"/>